<dbReference type="SUPFAM" id="SSF55729">
    <property type="entry name" value="Acyl-CoA N-acyltransferases (Nat)"/>
    <property type="match status" value="1"/>
</dbReference>
<protein>
    <recommendedName>
        <fullName evidence="1">N-acetyltransferase domain-containing protein</fullName>
    </recommendedName>
</protein>
<name>A0A6J4NVZ2_9ACTN</name>
<dbReference type="InterPro" id="IPR016181">
    <property type="entry name" value="Acyl_CoA_acyltransferase"/>
</dbReference>
<dbReference type="PANTHER" id="PTHR43792">
    <property type="entry name" value="GNAT FAMILY, PUTATIVE (AFU_ORTHOLOGUE AFUA_3G00765)-RELATED-RELATED"/>
    <property type="match status" value="1"/>
</dbReference>
<gene>
    <name evidence="2" type="ORF">AVDCRST_MAG32-2536</name>
</gene>
<organism evidence="2">
    <name type="scientific">uncultured Nocardioides sp</name>
    <dbReference type="NCBI Taxonomy" id="198441"/>
    <lineage>
        <taxon>Bacteria</taxon>
        <taxon>Bacillati</taxon>
        <taxon>Actinomycetota</taxon>
        <taxon>Actinomycetes</taxon>
        <taxon>Propionibacteriales</taxon>
        <taxon>Nocardioidaceae</taxon>
        <taxon>Nocardioides</taxon>
        <taxon>environmental samples</taxon>
    </lineage>
</organism>
<dbReference type="PANTHER" id="PTHR43792:SF1">
    <property type="entry name" value="N-ACETYLTRANSFERASE DOMAIN-CONTAINING PROTEIN"/>
    <property type="match status" value="1"/>
</dbReference>
<dbReference type="EMBL" id="CADCUM010000097">
    <property type="protein sequence ID" value="CAA9393996.1"/>
    <property type="molecule type" value="Genomic_DNA"/>
</dbReference>
<dbReference type="InterPro" id="IPR000182">
    <property type="entry name" value="GNAT_dom"/>
</dbReference>
<dbReference type="GO" id="GO:0016747">
    <property type="term" value="F:acyltransferase activity, transferring groups other than amino-acyl groups"/>
    <property type="evidence" value="ECO:0007669"/>
    <property type="project" value="InterPro"/>
</dbReference>
<reference evidence="2" key="1">
    <citation type="submission" date="2020-02" db="EMBL/GenBank/DDBJ databases">
        <authorList>
            <person name="Meier V. D."/>
        </authorList>
    </citation>
    <scope>NUCLEOTIDE SEQUENCE</scope>
    <source>
        <strain evidence="2">AVDCRST_MAG32</strain>
    </source>
</reference>
<dbReference type="Gene3D" id="3.40.630.30">
    <property type="match status" value="1"/>
</dbReference>
<dbReference type="InterPro" id="IPR051531">
    <property type="entry name" value="N-acetyltransferase"/>
</dbReference>
<evidence type="ECO:0000259" key="1">
    <source>
        <dbReference type="PROSITE" id="PS51186"/>
    </source>
</evidence>
<dbReference type="Pfam" id="PF13302">
    <property type="entry name" value="Acetyltransf_3"/>
    <property type="match status" value="1"/>
</dbReference>
<feature type="domain" description="N-acetyltransferase" evidence="1">
    <location>
        <begin position="139"/>
        <end position="300"/>
    </location>
</feature>
<dbReference type="PROSITE" id="PS51186">
    <property type="entry name" value="GNAT"/>
    <property type="match status" value="1"/>
</dbReference>
<evidence type="ECO:0000313" key="2">
    <source>
        <dbReference type="EMBL" id="CAA9393996.1"/>
    </source>
</evidence>
<accession>A0A6J4NVZ2</accession>
<proteinExistence type="predicted"/>
<dbReference type="AlphaFoldDB" id="A0A6J4NVZ2"/>
<sequence>MGDDALSEAAQGGHDWFVSFWPDEPEVGERAWRDHLDGKYAELGEVTPLRIRQLHIRVAQAEAAVERLRRDPHDPVGRGMLGEALDGAVGTTGLDAILVPAGHRPDVREPTLRATWVDAPRAELLTPSPPELPVRTDRLVLRRFREEDAAAFEDAWASEEWTGLLLSPPMSGAEVVEWARRRARAGDNTFLGLVVEHDGVPVGDSILMLQGVGLSQAEIGWTVLPEHAGRGYATEAARAMLRVAFEHYGVRRVVANLDARNDRSAALCERLGMRRESHKLGDFWSKGRWTDSYEYALLAEEWREAGG</sequence>
<dbReference type="CDD" id="cd04301">
    <property type="entry name" value="NAT_SF"/>
    <property type="match status" value="1"/>
</dbReference>